<dbReference type="Proteomes" id="UP001159427">
    <property type="component" value="Unassembled WGS sequence"/>
</dbReference>
<keyword evidence="3" id="KW-1185">Reference proteome</keyword>
<evidence type="ECO:0000313" key="2">
    <source>
        <dbReference type="EMBL" id="CAH3168665.1"/>
    </source>
</evidence>
<feature type="region of interest" description="Disordered" evidence="1">
    <location>
        <begin position="1"/>
        <end position="36"/>
    </location>
</feature>
<dbReference type="PANTHER" id="PTHR46963:SF2">
    <property type="match status" value="1"/>
</dbReference>
<proteinExistence type="predicted"/>
<protein>
    <submittedName>
        <fullName evidence="2">Uncharacterized protein</fullName>
    </submittedName>
</protein>
<organism evidence="2 3">
    <name type="scientific">Porites evermanni</name>
    <dbReference type="NCBI Taxonomy" id="104178"/>
    <lineage>
        <taxon>Eukaryota</taxon>
        <taxon>Metazoa</taxon>
        <taxon>Cnidaria</taxon>
        <taxon>Anthozoa</taxon>
        <taxon>Hexacorallia</taxon>
        <taxon>Scleractinia</taxon>
        <taxon>Fungiina</taxon>
        <taxon>Poritidae</taxon>
        <taxon>Porites</taxon>
    </lineage>
</organism>
<accession>A0ABN8QQ46</accession>
<dbReference type="PANTHER" id="PTHR46963">
    <property type="entry name" value="SIMILAR TO RIKEN CDNA E130308A19"/>
    <property type="match status" value="1"/>
</dbReference>
<gene>
    <name evidence="2" type="ORF">PEVE_00006592</name>
</gene>
<sequence length="108" mass="12616">MTIFKDTEKKKKTRDALKAKQKQLKRHGLGNRPKATTALTDDEIEILFEKNLLGLSTPQSLLNTVWLNNMIRFGLREFVCEKSKWKVFHVLFPRELKPLPTSHRPKTT</sequence>
<name>A0ABN8QQ46_9CNID</name>
<feature type="compositionally biased region" description="Basic residues" evidence="1">
    <location>
        <begin position="19"/>
        <end position="29"/>
    </location>
</feature>
<reference evidence="2 3" key="1">
    <citation type="submission" date="2022-05" db="EMBL/GenBank/DDBJ databases">
        <authorList>
            <consortium name="Genoscope - CEA"/>
            <person name="William W."/>
        </authorList>
    </citation>
    <scope>NUCLEOTIDE SEQUENCE [LARGE SCALE GENOMIC DNA]</scope>
</reference>
<feature type="compositionally biased region" description="Basic and acidic residues" evidence="1">
    <location>
        <begin position="1"/>
        <end position="18"/>
    </location>
</feature>
<evidence type="ECO:0000256" key="1">
    <source>
        <dbReference type="SAM" id="MobiDB-lite"/>
    </source>
</evidence>
<dbReference type="InterPro" id="IPR042838">
    <property type="entry name" value="KIAA1958"/>
</dbReference>
<evidence type="ECO:0000313" key="3">
    <source>
        <dbReference type="Proteomes" id="UP001159427"/>
    </source>
</evidence>
<comment type="caution">
    <text evidence="2">The sequence shown here is derived from an EMBL/GenBank/DDBJ whole genome shotgun (WGS) entry which is preliminary data.</text>
</comment>
<dbReference type="EMBL" id="CALNXI010001427">
    <property type="protein sequence ID" value="CAH3168665.1"/>
    <property type="molecule type" value="Genomic_DNA"/>
</dbReference>